<keyword evidence="2 5" id="KW-0812">Transmembrane</keyword>
<reference evidence="6" key="2">
    <citation type="journal article" date="2023" name="IMA Fungus">
        <title>Comparative genomic study of the Penicillium genus elucidates a diverse pangenome and 15 lateral gene transfer events.</title>
        <authorList>
            <person name="Petersen C."/>
            <person name="Sorensen T."/>
            <person name="Nielsen M.R."/>
            <person name="Sondergaard T.E."/>
            <person name="Sorensen J.L."/>
            <person name="Fitzpatrick D.A."/>
            <person name="Frisvad J.C."/>
            <person name="Nielsen K.L."/>
        </authorList>
    </citation>
    <scope>NUCLEOTIDE SEQUENCE</scope>
    <source>
        <strain evidence="6">IBT 30069</strain>
    </source>
</reference>
<dbReference type="PANTHER" id="PTHR23507">
    <property type="entry name" value="ZGC:174356"/>
    <property type="match status" value="1"/>
</dbReference>
<comment type="caution">
    <text evidence="6">The sequence shown here is derived from an EMBL/GenBank/DDBJ whole genome shotgun (WGS) entry which is preliminary data.</text>
</comment>
<keyword evidence="7" id="KW-1185">Reference proteome</keyword>
<evidence type="ECO:0000313" key="7">
    <source>
        <dbReference type="Proteomes" id="UP001149165"/>
    </source>
</evidence>
<feature type="transmembrane region" description="Helical" evidence="5">
    <location>
        <begin position="34"/>
        <end position="53"/>
    </location>
</feature>
<feature type="transmembrane region" description="Helical" evidence="5">
    <location>
        <begin position="227"/>
        <end position="247"/>
    </location>
</feature>
<feature type="transmembrane region" description="Helical" evidence="5">
    <location>
        <begin position="340"/>
        <end position="367"/>
    </location>
</feature>
<feature type="transmembrane region" description="Helical" evidence="5">
    <location>
        <begin position="438"/>
        <end position="461"/>
    </location>
</feature>
<dbReference type="AlphaFoldDB" id="A0A9W9EUX4"/>
<reference evidence="6" key="1">
    <citation type="submission" date="2022-11" db="EMBL/GenBank/DDBJ databases">
        <authorList>
            <person name="Petersen C."/>
        </authorList>
    </citation>
    <scope>NUCLEOTIDE SEQUENCE</scope>
    <source>
        <strain evidence="6">IBT 30069</strain>
    </source>
</reference>
<evidence type="ECO:0000256" key="5">
    <source>
        <dbReference type="SAM" id="Phobius"/>
    </source>
</evidence>
<dbReference type="Pfam" id="PF07690">
    <property type="entry name" value="MFS_1"/>
    <property type="match status" value="1"/>
</dbReference>
<dbReference type="Gene3D" id="1.20.1250.20">
    <property type="entry name" value="MFS general substrate transporter like domains"/>
    <property type="match status" value="1"/>
</dbReference>
<evidence type="ECO:0000256" key="4">
    <source>
        <dbReference type="ARBA" id="ARBA00023136"/>
    </source>
</evidence>
<dbReference type="InterPro" id="IPR036259">
    <property type="entry name" value="MFS_trans_sf"/>
</dbReference>
<dbReference type="InterPro" id="IPR011701">
    <property type="entry name" value="MFS"/>
</dbReference>
<sequence length="515" mass="56776">MDALDDSEARPLLAGNASMHSTTASKNRRNRKKFLILVVSAIFILAADFGTNLSVAPQTAIFEQIICQKYSELGGALNTTDITFDTMNPCKSETVQGELALVLGYKEGLDVLPTMFLSIPYGVLSDHWGRKSVICLGITGLILSELWTRLVCLWSSVLPLRLVWLSSIWKIIGGGDQVLIATACVTVADIFPEEEMSTALFTLMSWALVSDIVASPASAYLMTYDPWIPYILGFIIISIGCVAILFLPETLEYAQAKKADAQRRRSDTSIQLNEPSIKLSTSQLLARHIHEFKEATQFMWKDSNTLWMILIAFVAMISKQSTNILLQYTSKRFNWSIAKASLLIALRGSFGLFTFSVMMPFLTWMVGKYFNLHGKHRDHLFSQLTGILCIIGFLVIGLAPTPEILIGGLVIASMGAAFPINTRSLATLLVMPDHVGTLYSALAISQSMGAFVAGPLFAYLFRIGMHFGGVWLGLPFLQASFFFVIATAAVWRIKVNRELPGMSEISTGERRPLVS</sequence>
<dbReference type="EMBL" id="JAPQKH010000007">
    <property type="protein sequence ID" value="KAJ5088497.1"/>
    <property type="molecule type" value="Genomic_DNA"/>
</dbReference>
<evidence type="ECO:0000313" key="6">
    <source>
        <dbReference type="EMBL" id="KAJ5088497.1"/>
    </source>
</evidence>
<feature type="transmembrane region" description="Helical" evidence="5">
    <location>
        <begin position="379"/>
        <end position="398"/>
    </location>
</feature>
<feature type="transmembrane region" description="Helical" evidence="5">
    <location>
        <begin position="467"/>
        <end position="491"/>
    </location>
</feature>
<evidence type="ECO:0008006" key="8">
    <source>
        <dbReference type="Google" id="ProtNLM"/>
    </source>
</evidence>
<dbReference type="SUPFAM" id="SSF103473">
    <property type="entry name" value="MFS general substrate transporter"/>
    <property type="match status" value="1"/>
</dbReference>
<dbReference type="PANTHER" id="PTHR23507:SF1">
    <property type="entry name" value="FI18259P1-RELATED"/>
    <property type="match status" value="1"/>
</dbReference>
<accession>A0A9W9EUX4</accession>
<keyword evidence="3 5" id="KW-1133">Transmembrane helix</keyword>
<dbReference type="GO" id="GO:0022857">
    <property type="term" value="F:transmembrane transporter activity"/>
    <property type="evidence" value="ECO:0007669"/>
    <property type="project" value="InterPro"/>
</dbReference>
<evidence type="ECO:0000256" key="1">
    <source>
        <dbReference type="ARBA" id="ARBA00004141"/>
    </source>
</evidence>
<keyword evidence="4 5" id="KW-0472">Membrane</keyword>
<feature type="transmembrane region" description="Helical" evidence="5">
    <location>
        <begin position="404"/>
        <end position="426"/>
    </location>
</feature>
<comment type="subcellular location">
    <subcellularLocation>
        <location evidence="1">Membrane</location>
        <topology evidence="1">Multi-pass membrane protein</topology>
    </subcellularLocation>
</comment>
<dbReference type="Proteomes" id="UP001149165">
    <property type="component" value="Unassembled WGS sequence"/>
</dbReference>
<name>A0A9W9EUX4_9EURO</name>
<gene>
    <name evidence="6" type="ORF">N7456_012113</name>
</gene>
<evidence type="ECO:0000256" key="3">
    <source>
        <dbReference type="ARBA" id="ARBA00022989"/>
    </source>
</evidence>
<dbReference type="OrthoDB" id="194139at2759"/>
<protein>
    <recommendedName>
        <fullName evidence="8">Major facilitator superfamily (MFS) profile domain-containing protein</fullName>
    </recommendedName>
</protein>
<proteinExistence type="predicted"/>
<organism evidence="6 7">
    <name type="scientific">Penicillium angulare</name>
    <dbReference type="NCBI Taxonomy" id="116970"/>
    <lineage>
        <taxon>Eukaryota</taxon>
        <taxon>Fungi</taxon>
        <taxon>Dikarya</taxon>
        <taxon>Ascomycota</taxon>
        <taxon>Pezizomycotina</taxon>
        <taxon>Eurotiomycetes</taxon>
        <taxon>Eurotiomycetidae</taxon>
        <taxon>Eurotiales</taxon>
        <taxon>Aspergillaceae</taxon>
        <taxon>Penicillium</taxon>
    </lineage>
</organism>
<dbReference type="GO" id="GO:0016020">
    <property type="term" value="C:membrane"/>
    <property type="evidence" value="ECO:0007669"/>
    <property type="project" value="UniProtKB-SubCell"/>
</dbReference>
<evidence type="ECO:0000256" key="2">
    <source>
        <dbReference type="ARBA" id="ARBA00022692"/>
    </source>
</evidence>